<evidence type="ECO:0000313" key="3">
    <source>
        <dbReference type="Proteomes" id="UP000661691"/>
    </source>
</evidence>
<dbReference type="InterPro" id="IPR011437">
    <property type="entry name" value="DUF1540"/>
</dbReference>
<dbReference type="AlphaFoldDB" id="A0A926N8T8"/>
<evidence type="ECO:0000259" key="1">
    <source>
        <dbReference type="Pfam" id="PF07561"/>
    </source>
</evidence>
<reference evidence="2" key="1">
    <citation type="submission" date="2020-09" db="EMBL/GenBank/DDBJ databases">
        <title>A novel bacterium of genus Hazenella, isolated from South China Sea.</title>
        <authorList>
            <person name="Huang H."/>
            <person name="Mo K."/>
            <person name="Hu Y."/>
        </authorList>
    </citation>
    <scope>NUCLEOTIDE SEQUENCE</scope>
    <source>
        <strain evidence="2">IB182357</strain>
    </source>
</reference>
<dbReference type="EMBL" id="JACXAH010000002">
    <property type="protein sequence ID" value="MBD1370930.1"/>
    <property type="molecule type" value="Genomic_DNA"/>
</dbReference>
<proteinExistence type="predicted"/>
<dbReference type="Proteomes" id="UP000661691">
    <property type="component" value="Unassembled WGS sequence"/>
</dbReference>
<feature type="domain" description="DUF1540" evidence="1">
    <location>
        <begin position="5"/>
        <end position="47"/>
    </location>
</feature>
<comment type="caution">
    <text evidence="2">The sequence shown here is derived from an EMBL/GenBank/DDBJ whole genome shotgun (WGS) entry which is preliminary data.</text>
</comment>
<dbReference type="Pfam" id="PF07561">
    <property type="entry name" value="DUF1540"/>
    <property type="match status" value="1"/>
</dbReference>
<dbReference type="RefSeq" id="WP_191139167.1">
    <property type="nucleotide sequence ID" value="NZ_JACXAG020000002.1"/>
</dbReference>
<accession>A0A926N8T8</accession>
<protein>
    <submittedName>
        <fullName evidence="2">DUF1540 domain-containing protein</fullName>
    </submittedName>
</protein>
<evidence type="ECO:0000313" key="2">
    <source>
        <dbReference type="EMBL" id="MBD1370930.1"/>
    </source>
</evidence>
<sequence length="50" mass="5491">MPSNVSCEVANCTFNMQGNRCGADEIMVISHVGGQAREQKETDCKTFQPK</sequence>
<keyword evidence="3" id="KW-1185">Reference proteome</keyword>
<gene>
    <name evidence="2" type="ORF">IC620_00955</name>
</gene>
<name>A0A926N8T8_9BACL</name>
<organism evidence="2 3">
    <name type="scientific">Polycladospora coralii</name>
    <dbReference type="NCBI Taxonomy" id="2771432"/>
    <lineage>
        <taxon>Bacteria</taxon>
        <taxon>Bacillati</taxon>
        <taxon>Bacillota</taxon>
        <taxon>Bacilli</taxon>
        <taxon>Bacillales</taxon>
        <taxon>Thermoactinomycetaceae</taxon>
        <taxon>Polycladospora</taxon>
    </lineage>
</organism>